<feature type="domain" description="Nucleoside phosphorylase" evidence="5">
    <location>
        <begin position="16"/>
        <end position="217"/>
    </location>
</feature>
<feature type="binding site" description="in other chain" evidence="4">
    <location>
        <begin position="203"/>
        <end position="204"/>
    </location>
    <ligand>
        <name>a purine D-ribonucleoside</name>
        <dbReference type="ChEBI" id="CHEBI:142355"/>
        <note>ligand shared between dimeric partners</note>
    </ligand>
</feature>
<evidence type="ECO:0000256" key="4">
    <source>
        <dbReference type="HAMAP-Rule" id="MF_01627"/>
    </source>
</evidence>
<dbReference type="GO" id="GO:0006152">
    <property type="term" value="P:purine nucleoside catabolic process"/>
    <property type="evidence" value="ECO:0007669"/>
    <property type="project" value="TreeGrafter"/>
</dbReference>
<feature type="binding site" evidence="4">
    <location>
        <position position="43"/>
    </location>
    <ligand>
        <name>phosphate</name>
        <dbReference type="ChEBI" id="CHEBI:43474"/>
        <note>ligand shared between dimeric partners</note>
    </ligand>
</feature>
<dbReference type="CDD" id="cd09006">
    <property type="entry name" value="PNP_EcPNPI-like"/>
    <property type="match status" value="1"/>
</dbReference>
<dbReference type="GO" id="GO:0004731">
    <property type="term" value="F:purine-nucleoside phosphorylase activity"/>
    <property type="evidence" value="ECO:0007669"/>
    <property type="project" value="UniProtKB-UniRule"/>
</dbReference>
<dbReference type="EMBL" id="AZGA01000064">
    <property type="protein sequence ID" value="KRM32923.1"/>
    <property type="molecule type" value="Genomic_DNA"/>
</dbReference>
<dbReference type="SUPFAM" id="SSF53167">
    <property type="entry name" value="Purine and uridine phosphorylases"/>
    <property type="match status" value="1"/>
</dbReference>
<dbReference type="EC" id="2.4.2.1" evidence="4"/>
<evidence type="ECO:0000256" key="3">
    <source>
        <dbReference type="ARBA" id="ARBA00048447"/>
    </source>
</evidence>
<comment type="caution">
    <text evidence="6">The sequence shown here is derived from an EMBL/GenBank/DDBJ whole genome shotgun (WGS) entry which is preliminary data.</text>
</comment>
<dbReference type="RefSeq" id="WP_035456090.1">
    <property type="nucleotide sequence ID" value="NZ_AZGA01000064.1"/>
</dbReference>
<dbReference type="Gene3D" id="3.40.50.1580">
    <property type="entry name" value="Nucleoside phosphorylase domain"/>
    <property type="match status" value="1"/>
</dbReference>
<keyword evidence="2 4" id="KW-0808">Transferase</keyword>
<evidence type="ECO:0000313" key="6">
    <source>
        <dbReference type="EMBL" id="KRM32923.1"/>
    </source>
</evidence>
<comment type="similarity">
    <text evidence="4">Belongs to the PNP/UDP phosphorylase family.</text>
</comment>
<sequence>MSNHIAASAGQIADSVLLPGDPLRAKFIAENYLSDVQLYNQIRNELGYTGVYAGQRVSVQATGMGMPSLAIYATELMQDYGVKRLIRVGTAGGLAPDLKLRDIVLAQGASTDSSMIQNTFGQSINFAPLADFELLHKAYAQATAQKINVHVGNVLGQDRFYDDEINFQKLIDYGLLAAEMETPALYLLAAKYHCQALTILTISNHIITGASTTPAERETTFGTMAGLALDTLTK</sequence>
<dbReference type="Proteomes" id="UP000051236">
    <property type="component" value="Unassembled WGS sequence"/>
</dbReference>
<feature type="binding site" description="in other chain" evidence="4">
    <location>
        <begin position="179"/>
        <end position="181"/>
    </location>
    <ligand>
        <name>a purine D-ribonucleoside</name>
        <dbReference type="ChEBI" id="CHEBI:142355"/>
        <note>ligand shared between dimeric partners</note>
    </ligand>
</feature>
<dbReference type="PANTHER" id="PTHR43691:SF11">
    <property type="entry name" value="FI09636P-RELATED"/>
    <property type="match status" value="1"/>
</dbReference>
<comment type="function">
    <text evidence="4">Catalyzes the reversible phosphorolytic breakdown of the N-glycosidic bond in the beta-(deoxy)ribonucleoside molecules, with the formation of the corresponding free purine bases and pentose-1-phosphate.</text>
</comment>
<comment type="catalytic activity">
    <reaction evidence="4">
        <text>a purine D-ribonucleoside + phosphate = a purine nucleobase + alpha-D-ribose 1-phosphate</text>
        <dbReference type="Rhea" id="RHEA:19805"/>
        <dbReference type="ChEBI" id="CHEBI:26386"/>
        <dbReference type="ChEBI" id="CHEBI:43474"/>
        <dbReference type="ChEBI" id="CHEBI:57720"/>
        <dbReference type="ChEBI" id="CHEBI:142355"/>
        <dbReference type="EC" id="2.4.2.1"/>
    </reaction>
</comment>
<dbReference type="GO" id="GO:0004850">
    <property type="term" value="F:uridine phosphorylase activity"/>
    <property type="evidence" value="ECO:0007669"/>
    <property type="project" value="UniProtKB-EC"/>
</dbReference>
<comment type="catalytic activity">
    <reaction evidence="3">
        <text>uridine + phosphate = alpha-D-ribose 1-phosphate + uracil</text>
        <dbReference type="Rhea" id="RHEA:24388"/>
        <dbReference type="ChEBI" id="CHEBI:16704"/>
        <dbReference type="ChEBI" id="CHEBI:17568"/>
        <dbReference type="ChEBI" id="CHEBI:43474"/>
        <dbReference type="ChEBI" id="CHEBI:57720"/>
        <dbReference type="EC" id="2.4.2.3"/>
    </reaction>
</comment>
<dbReference type="InterPro" id="IPR035994">
    <property type="entry name" value="Nucleoside_phosphorylase_sf"/>
</dbReference>
<dbReference type="NCBIfam" id="TIGR00107">
    <property type="entry name" value="deoD"/>
    <property type="match status" value="1"/>
</dbReference>
<dbReference type="Pfam" id="PF01048">
    <property type="entry name" value="PNP_UDP_1"/>
    <property type="match status" value="1"/>
</dbReference>
<dbReference type="InterPro" id="IPR004402">
    <property type="entry name" value="DeoD-type"/>
</dbReference>
<dbReference type="STRING" id="1423734.FC83_GL000117"/>
<reference evidence="6 7" key="1">
    <citation type="journal article" date="2015" name="Genome Announc.">
        <title>Expanding the biotechnology potential of lactobacilli through comparative genomics of 213 strains and associated genera.</title>
        <authorList>
            <person name="Sun Z."/>
            <person name="Harris H.M."/>
            <person name="McCann A."/>
            <person name="Guo C."/>
            <person name="Argimon S."/>
            <person name="Zhang W."/>
            <person name="Yang X."/>
            <person name="Jeffery I.B."/>
            <person name="Cooney J.C."/>
            <person name="Kagawa T.F."/>
            <person name="Liu W."/>
            <person name="Song Y."/>
            <person name="Salvetti E."/>
            <person name="Wrobel A."/>
            <person name="Rasinkangas P."/>
            <person name="Parkhill J."/>
            <person name="Rea M.C."/>
            <person name="O'Sullivan O."/>
            <person name="Ritari J."/>
            <person name="Douillard F.P."/>
            <person name="Paul Ross R."/>
            <person name="Yang R."/>
            <person name="Briner A.E."/>
            <person name="Felis G.E."/>
            <person name="de Vos W.M."/>
            <person name="Barrangou R."/>
            <person name="Klaenhammer T.R."/>
            <person name="Caufield P.W."/>
            <person name="Cui Y."/>
            <person name="Zhang H."/>
            <person name="O'Toole P.W."/>
        </authorList>
    </citation>
    <scope>NUCLEOTIDE SEQUENCE [LARGE SCALE GENOMIC DNA]</scope>
    <source>
        <strain evidence="6 7">DSM 18527</strain>
    </source>
</reference>
<dbReference type="eggNOG" id="COG0813">
    <property type="taxonomic scope" value="Bacteria"/>
</dbReference>
<comment type="catalytic activity">
    <reaction evidence="4">
        <text>a purine 2'-deoxy-D-ribonucleoside + phosphate = a purine nucleobase + 2-deoxy-alpha-D-ribose 1-phosphate</text>
        <dbReference type="Rhea" id="RHEA:36431"/>
        <dbReference type="ChEBI" id="CHEBI:26386"/>
        <dbReference type="ChEBI" id="CHEBI:43474"/>
        <dbReference type="ChEBI" id="CHEBI:57259"/>
        <dbReference type="ChEBI" id="CHEBI:142361"/>
        <dbReference type="EC" id="2.4.2.1"/>
    </reaction>
</comment>
<organism evidence="6 7">
    <name type="scientific">Agrilactobacillus composti DSM 18527 = JCM 14202</name>
    <dbReference type="NCBI Taxonomy" id="1423734"/>
    <lineage>
        <taxon>Bacteria</taxon>
        <taxon>Bacillati</taxon>
        <taxon>Bacillota</taxon>
        <taxon>Bacilli</taxon>
        <taxon>Lactobacillales</taxon>
        <taxon>Lactobacillaceae</taxon>
        <taxon>Agrilactobacillus</taxon>
    </lineage>
</organism>
<dbReference type="GO" id="GO:0005829">
    <property type="term" value="C:cytosol"/>
    <property type="evidence" value="ECO:0007669"/>
    <property type="project" value="TreeGrafter"/>
</dbReference>
<dbReference type="NCBIfam" id="NF004489">
    <property type="entry name" value="PRK05819.1"/>
    <property type="match status" value="1"/>
</dbReference>
<name>X0PWG9_9LACO</name>
<protein>
    <recommendedName>
        <fullName evidence="4">Purine nucleoside phosphorylase DeoD-type</fullName>
        <shortName evidence="4">PNP</shortName>
        <ecNumber evidence="4">2.4.2.1</ecNumber>
    </recommendedName>
</protein>
<keyword evidence="1 4" id="KW-0328">Glycosyltransferase</keyword>
<evidence type="ECO:0000256" key="1">
    <source>
        <dbReference type="ARBA" id="ARBA00022676"/>
    </source>
</evidence>
<dbReference type="OrthoDB" id="9782889at2"/>
<feature type="binding site" evidence="4">
    <location>
        <position position="4"/>
    </location>
    <ligand>
        <name>a purine D-ribonucleoside</name>
        <dbReference type="ChEBI" id="CHEBI:142355"/>
        <note>ligand shared between dimeric partners</note>
    </ligand>
</feature>
<feature type="binding site" description="in other chain" evidence="4">
    <location>
        <position position="20"/>
    </location>
    <ligand>
        <name>phosphate</name>
        <dbReference type="ChEBI" id="CHEBI:43474"/>
        <note>ligand shared between dimeric partners</note>
    </ligand>
</feature>
<dbReference type="AlphaFoldDB" id="X0PWG9"/>
<comment type="caution">
    <text evidence="4">Lacks conserved residue(s) required for the propagation of feature annotation.</text>
</comment>
<evidence type="ECO:0000256" key="2">
    <source>
        <dbReference type="ARBA" id="ARBA00022679"/>
    </source>
</evidence>
<feature type="site" description="Important for catalytic activity" evidence="4">
    <location>
        <position position="217"/>
    </location>
</feature>
<dbReference type="HAMAP" id="MF_01627">
    <property type="entry name" value="Pur_nucleosid_phosp"/>
    <property type="match status" value="1"/>
</dbReference>
<feature type="binding site" description="in other chain" evidence="4">
    <location>
        <begin position="87"/>
        <end position="90"/>
    </location>
    <ligand>
        <name>phosphate</name>
        <dbReference type="ChEBI" id="CHEBI:43474"/>
        <note>ligand shared between dimeric partners</note>
    </ligand>
</feature>
<feature type="binding site" description="in other chain" evidence="4">
    <location>
        <position position="24"/>
    </location>
    <ligand>
        <name>phosphate</name>
        <dbReference type="ChEBI" id="CHEBI:43474"/>
        <note>ligand shared between dimeric partners</note>
    </ligand>
</feature>
<keyword evidence="7" id="KW-1185">Reference proteome</keyword>
<gene>
    <name evidence="4" type="primary">deoD</name>
    <name evidence="6" type="ORF">FC83_GL000117</name>
</gene>
<proteinExistence type="inferred from homology"/>
<accession>X0PWG9</accession>
<comment type="subunit">
    <text evidence="4">Homohexamer; trimer of homodimers.</text>
</comment>
<dbReference type="PATRIC" id="fig|1423734.3.peg.116"/>
<dbReference type="PANTHER" id="PTHR43691">
    <property type="entry name" value="URIDINE PHOSPHORYLASE"/>
    <property type="match status" value="1"/>
</dbReference>
<evidence type="ECO:0000313" key="7">
    <source>
        <dbReference type="Proteomes" id="UP000051236"/>
    </source>
</evidence>
<evidence type="ECO:0000259" key="5">
    <source>
        <dbReference type="Pfam" id="PF01048"/>
    </source>
</evidence>
<dbReference type="InterPro" id="IPR000845">
    <property type="entry name" value="Nucleoside_phosphorylase_d"/>
</dbReference>